<evidence type="ECO:0000256" key="1">
    <source>
        <dbReference type="ARBA" id="ARBA00001933"/>
    </source>
</evidence>
<dbReference type="GO" id="GO:0019265">
    <property type="term" value="P:glycine biosynthetic process, by transamination of glyoxylate"/>
    <property type="evidence" value="ECO:0007669"/>
    <property type="project" value="TreeGrafter"/>
</dbReference>
<dbReference type="InterPro" id="IPR015422">
    <property type="entry name" value="PyrdxlP-dep_Trfase_small"/>
</dbReference>
<dbReference type="Gene3D" id="3.90.1150.10">
    <property type="entry name" value="Aspartate Aminotransferase, domain 1"/>
    <property type="match status" value="1"/>
</dbReference>
<dbReference type="InterPro" id="IPR000192">
    <property type="entry name" value="Aminotrans_V_dom"/>
</dbReference>
<protein>
    <submittedName>
        <fullName evidence="5">Unannotated protein</fullName>
    </submittedName>
</protein>
<keyword evidence="2" id="KW-0663">Pyridoxal phosphate</keyword>
<organism evidence="5">
    <name type="scientific">freshwater metagenome</name>
    <dbReference type="NCBI Taxonomy" id="449393"/>
    <lineage>
        <taxon>unclassified sequences</taxon>
        <taxon>metagenomes</taxon>
        <taxon>ecological metagenomes</taxon>
    </lineage>
</organism>
<dbReference type="GO" id="GO:0008615">
    <property type="term" value="P:pyridoxine biosynthetic process"/>
    <property type="evidence" value="ECO:0007669"/>
    <property type="project" value="UniProtKB-KW"/>
</dbReference>
<dbReference type="PANTHER" id="PTHR21152">
    <property type="entry name" value="AMINOTRANSFERASE CLASS V"/>
    <property type="match status" value="1"/>
</dbReference>
<dbReference type="InterPro" id="IPR015421">
    <property type="entry name" value="PyrdxlP-dep_Trfase_major"/>
</dbReference>
<sequence length="431" mass="46099">MDRCYRWARAGPVDFPTLSVHRSGRSVPSRIGVGPGRTNCPTDFGPPDGHGRLLTVSIDPKTIEIPRDLLPVDGRFGCGPSKVRPEQALALAKANQHLLGTSHRQAPVKNLVGSVRSGLTQLFGLPDGWEILLGNGGSTLFWDAATFSLIDEVSAHAVFGEFSSKFAEAAAAAPHLGEPMVARAEPGDHPSLDEIVGADVYALTHNETSTGVAMQLRRPATAGPDSLVVVDATSAAGGLRWDPSQVDVYYFAPQKCFASDGGLWLAACSPAALHRIRAISAAKRWVPASLDLKIALDNSVANQTYNTPALGTLVLLDEQVRWMLEHGGLDWCASRCAESAGILYSWAEARDWATPFVADPAKRSDVVGTIDIEGVDATEVCAALRANGIVDTDSYRKLGRNQLRIGMFPAIEPSDVAKLTESIDYVVDVLR</sequence>
<dbReference type="EMBL" id="CAEZSR010000201">
    <property type="protein sequence ID" value="CAB4587413.1"/>
    <property type="molecule type" value="Genomic_DNA"/>
</dbReference>
<gene>
    <name evidence="5" type="ORF">UFOPK1493_03526</name>
</gene>
<dbReference type="Pfam" id="PF00266">
    <property type="entry name" value="Aminotran_5"/>
    <property type="match status" value="1"/>
</dbReference>
<dbReference type="SUPFAM" id="SSF53383">
    <property type="entry name" value="PLP-dependent transferases"/>
    <property type="match status" value="1"/>
</dbReference>
<accession>A0A6J6FKA7</accession>
<dbReference type="GO" id="GO:0005777">
    <property type="term" value="C:peroxisome"/>
    <property type="evidence" value="ECO:0007669"/>
    <property type="project" value="TreeGrafter"/>
</dbReference>
<comment type="cofactor">
    <cofactor evidence="1">
        <name>pyridoxal 5'-phosphate</name>
        <dbReference type="ChEBI" id="CHEBI:597326"/>
    </cofactor>
</comment>
<evidence type="ECO:0000256" key="3">
    <source>
        <dbReference type="ARBA" id="ARBA00023096"/>
    </source>
</evidence>
<feature type="domain" description="Aminotransferase class V" evidence="4">
    <location>
        <begin position="199"/>
        <end position="389"/>
    </location>
</feature>
<reference evidence="5" key="1">
    <citation type="submission" date="2020-05" db="EMBL/GenBank/DDBJ databases">
        <authorList>
            <person name="Chiriac C."/>
            <person name="Salcher M."/>
            <person name="Ghai R."/>
            <person name="Kavagutti S V."/>
        </authorList>
    </citation>
    <scope>NUCLEOTIDE SEQUENCE</scope>
</reference>
<dbReference type="Gene3D" id="3.40.640.10">
    <property type="entry name" value="Type I PLP-dependent aspartate aminotransferase-like (Major domain)"/>
    <property type="match status" value="1"/>
</dbReference>
<dbReference type="InterPro" id="IPR006272">
    <property type="entry name" value="Pser_aminoTfrase_mycobac"/>
</dbReference>
<dbReference type="NCBIfam" id="TIGR01366">
    <property type="entry name" value="serC_3"/>
    <property type="match status" value="1"/>
</dbReference>
<name>A0A6J6FKA7_9ZZZZ</name>
<evidence type="ECO:0000313" key="5">
    <source>
        <dbReference type="EMBL" id="CAB4587413.1"/>
    </source>
</evidence>
<dbReference type="PANTHER" id="PTHR21152:SF40">
    <property type="entry name" value="ALANINE--GLYOXYLATE AMINOTRANSFERASE"/>
    <property type="match status" value="1"/>
</dbReference>
<evidence type="ECO:0000256" key="2">
    <source>
        <dbReference type="ARBA" id="ARBA00022898"/>
    </source>
</evidence>
<proteinExistence type="predicted"/>
<dbReference type="GO" id="GO:0008453">
    <property type="term" value="F:alanine-glyoxylate transaminase activity"/>
    <property type="evidence" value="ECO:0007669"/>
    <property type="project" value="TreeGrafter"/>
</dbReference>
<dbReference type="GO" id="GO:0004760">
    <property type="term" value="F:L-serine-pyruvate transaminase activity"/>
    <property type="evidence" value="ECO:0007669"/>
    <property type="project" value="TreeGrafter"/>
</dbReference>
<dbReference type="InterPro" id="IPR015424">
    <property type="entry name" value="PyrdxlP-dep_Trfase"/>
</dbReference>
<keyword evidence="3" id="KW-0664">Pyridoxine biosynthesis</keyword>
<dbReference type="GO" id="GO:0004648">
    <property type="term" value="F:O-phospho-L-serine:2-oxoglutarate aminotransferase activity"/>
    <property type="evidence" value="ECO:0007669"/>
    <property type="project" value="InterPro"/>
</dbReference>
<dbReference type="GO" id="GO:0006564">
    <property type="term" value="P:L-serine biosynthetic process"/>
    <property type="evidence" value="ECO:0007669"/>
    <property type="project" value="InterPro"/>
</dbReference>
<evidence type="ECO:0000259" key="4">
    <source>
        <dbReference type="Pfam" id="PF00266"/>
    </source>
</evidence>
<dbReference type="AlphaFoldDB" id="A0A6J6FKA7"/>